<dbReference type="AlphaFoldDB" id="A0A2H3JPU8"/>
<evidence type="ECO:0000313" key="3">
    <source>
        <dbReference type="Proteomes" id="UP000218811"/>
    </source>
</evidence>
<evidence type="ECO:0000256" key="1">
    <source>
        <dbReference type="SAM" id="MobiDB-lite"/>
    </source>
</evidence>
<feature type="region of interest" description="Disordered" evidence="1">
    <location>
        <begin position="798"/>
        <end position="879"/>
    </location>
</feature>
<dbReference type="EMBL" id="KB468124">
    <property type="protein sequence ID" value="PCH41933.1"/>
    <property type="molecule type" value="Genomic_DNA"/>
</dbReference>
<sequence>MPKDTETSQRSQVAPEPYRKQIIYQKYSIRPGPTLSFPPQSSGPFVLNACPDGNEVVEFSLNRGLTANAADDPAPSSLSQSSSRTNLAEFFDSDETILDAADARALDATYDASSSRYYLGAGSGYLERMASPSLHSPESTRRLIKVADIDCPLIHVGNSNEGSDSDSETGAENSEGLDLTDNPLYASQEAIFDDILGNTTQGSVDMPVLGDLPPAFYKDKLIRNAYIDAYIAASTHHATHELVKHILDGYYQTFIAISACTGLELEGLQNMARTLRTVERRLGIDPDQLIQYHFVCDVCWYCHSPSELYELDTPACTQADCSGTLYTTKQLSDGRIKHTPVKIFPTMPIKVALQHLLLRPSRYKEFQHWQDEGDEPCCVPPSHVRGLDAFPELTTPMCDIYDGWGWRTIQAGLERRQTGQWGVADVDVLQIHQRFKSKKSPHSTGAIYISICNTPRAKRFLHDETIPCCVIPGPKEPSLEQLNYVLDPFVLDVNELQNGPIRDAHLTLVANILTAGLMFNVHDQDEPKLCHGTLYLNVSDLLASRKATGLRGVTSMGFTCSYCYQTLDALVSPTCYDSNGKTKHLFQEILVGNAMFHKRSRIDKPAAKLEAFLASVWWPSTSGRIPEKLVEGSSQVKADQWRNLVTILPVALYCAWEVDRMIPNSEAPRPALSSITEEENGRRRRTIPAASNTWISRPPDYRTEEIEKLLTKLDEHVFNAHNTNQRRKQGNLHRNRVRGPVATKDELPKTSNADSACIPRDKINSKWISAHPQYAQASIRIANEEGALMAEEGNLNEGAEYGENQSNGYSTEDENQDDKLSARESDDSSSDAEGVEAEQGTQRFWTIEEWPEHMGPPGDLAEELDDEVPEGMQSTCGGSVERGWTEETIDYSLDNP</sequence>
<name>A0A2H3JPU8_WOLCO</name>
<accession>A0A2H3JPU8</accession>
<feature type="region of interest" description="Disordered" evidence="1">
    <location>
        <begin position="157"/>
        <end position="179"/>
    </location>
</feature>
<organism evidence="2 3">
    <name type="scientific">Wolfiporia cocos (strain MD-104)</name>
    <name type="common">Brown rot fungus</name>
    <dbReference type="NCBI Taxonomy" id="742152"/>
    <lineage>
        <taxon>Eukaryota</taxon>
        <taxon>Fungi</taxon>
        <taxon>Dikarya</taxon>
        <taxon>Basidiomycota</taxon>
        <taxon>Agaricomycotina</taxon>
        <taxon>Agaricomycetes</taxon>
        <taxon>Polyporales</taxon>
        <taxon>Phaeolaceae</taxon>
        <taxon>Wolfiporia</taxon>
    </lineage>
</organism>
<feature type="compositionally biased region" description="Acidic residues" evidence="1">
    <location>
        <begin position="860"/>
        <end position="869"/>
    </location>
</feature>
<protein>
    <submittedName>
        <fullName evidence="2">Uncharacterized protein</fullName>
    </submittedName>
</protein>
<feature type="region of interest" description="Disordered" evidence="1">
    <location>
        <begin position="720"/>
        <end position="758"/>
    </location>
</feature>
<proteinExistence type="predicted"/>
<feature type="compositionally biased region" description="Basic and acidic residues" evidence="1">
    <location>
        <begin position="817"/>
        <end position="826"/>
    </location>
</feature>
<gene>
    <name evidence="2" type="ORF">WOLCODRAFT_17394</name>
</gene>
<dbReference type="STRING" id="742152.A0A2H3JPU8"/>
<feature type="compositionally biased region" description="Basic residues" evidence="1">
    <location>
        <begin position="724"/>
        <end position="737"/>
    </location>
</feature>
<feature type="compositionally biased region" description="Acidic residues" evidence="1">
    <location>
        <begin position="827"/>
        <end position="836"/>
    </location>
</feature>
<evidence type="ECO:0000313" key="2">
    <source>
        <dbReference type="EMBL" id="PCH41933.1"/>
    </source>
</evidence>
<dbReference type="OrthoDB" id="2794270at2759"/>
<reference evidence="2 3" key="1">
    <citation type="journal article" date="2012" name="Science">
        <title>The Paleozoic origin of enzymatic lignin decomposition reconstructed from 31 fungal genomes.</title>
        <authorList>
            <person name="Floudas D."/>
            <person name="Binder M."/>
            <person name="Riley R."/>
            <person name="Barry K."/>
            <person name="Blanchette R.A."/>
            <person name="Henrissat B."/>
            <person name="Martinez A.T."/>
            <person name="Otillar R."/>
            <person name="Spatafora J.W."/>
            <person name="Yadav J.S."/>
            <person name="Aerts A."/>
            <person name="Benoit I."/>
            <person name="Boyd A."/>
            <person name="Carlson A."/>
            <person name="Copeland A."/>
            <person name="Coutinho P.M."/>
            <person name="de Vries R.P."/>
            <person name="Ferreira P."/>
            <person name="Findley K."/>
            <person name="Foster B."/>
            <person name="Gaskell J."/>
            <person name="Glotzer D."/>
            <person name="Gorecki P."/>
            <person name="Heitman J."/>
            <person name="Hesse C."/>
            <person name="Hori C."/>
            <person name="Igarashi K."/>
            <person name="Jurgens J.A."/>
            <person name="Kallen N."/>
            <person name="Kersten P."/>
            <person name="Kohler A."/>
            <person name="Kuees U."/>
            <person name="Kumar T.K.A."/>
            <person name="Kuo A."/>
            <person name="LaButti K."/>
            <person name="Larrondo L.F."/>
            <person name="Lindquist E."/>
            <person name="Ling A."/>
            <person name="Lombard V."/>
            <person name="Lucas S."/>
            <person name="Lundell T."/>
            <person name="Martin R."/>
            <person name="McLaughlin D.J."/>
            <person name="Morgenstern I."/>
            <person name="Morin E."/>
            <person name="Murat C."/>
            <person name="Nagy L.G."/>
            <person name="Nolan M."/>
            <person name="Ohm R.A."/>
            <person name="Patyshakuliyeva A."/>
            <person name="Rokas A."/>
            <person name="Ruiz-Duenas F.J."/>
            <person name="Sabat G."/>
            <person name="Salamov A."/>
            <person name="Samejima M."/>
            <person name="Schmutz J."/>
            <person name="Slot J.C."/>
            <person name="St John F."/>
            <person name="Stenlid J."/>
            <person name="Sun H."/>
            <person name="Sun S."/>
            <person name="Syed K."/>
            <person name="Tsang A."/>
            <person name="Wiebenga A."/>
            <person name="Young D."/>
            <person name="Pisabarro A."/>
            <person name="Eastwood D.C."/>
            <person name="Martin F."/>
            <person name="Cullen D."/>
            <person name="Grigoriev I.V."/>
            <person name="Hibbett D.S."/>
        </authorList>
    </citation>
    <scope>NUCLEOTIDE SEQUENCE [LARGE SCALE GENOMIC DNA]</scope>
    <source>
        <strain evidence="2 3">MD-104</strain>
    </source>
</reference>
<dbReference type="Proteomes" id="UP000218811">
    <property type="component" value="Unassembled WGS sequence"/>
</dbReference>
<keyword evidence="3" id="KW-1185">Reference proteome</keyword>